<dbReference type="RefSeq" id="WP_011324005.1">
    <property type="nucleotide sequence ID" value="NC_007426.1"/>
</dbReference>
<organism evidence="2 3">
    <name type="scientific">Natronomonas pharaonis (strain ATCC 35678 / DSM 2160 / CIP 103997 / JCM 8858 / NBRC 14720 / NCIMB 2260 / Gabara)</name>
    <name type="common">Halobacterium pharaonis</name>
    <dbReference type="NCBI Taxonomy" id="348780"/>
    <lineage>
        <taxon>Archaea</taxon>
        <taxon>Methanobacteriati</taxon>
        <taxon>Methanobacteriota</taxon>
        <taxon>Stenosarchaea group</taxon>
        <taxon>Halobacteria</taxon>
        <taxon>Halobacteriales</taxon>
        <taxon>Natronomonadaceae</taxon>
        <taxon>Natronomonas</taxon>
    </lineage>
</organism>
<dbReference type="STRING" id="348780.NP_4598A"/>
<gene>
    <name evidence="2" type="ordered locus">NP_4598A</name>
</gene>
<proteinExistence type="predicted"/>
<keyword evidence="1" id="KW-1133">Transmembrane helix</keyword>
<dbReference type="Pfam" id="PF25949">
    <property type="entry name" value="DUF7987"/>
    <property type="match status" value="1"/>
</dbReference>
<dbReference type="EMBL" id="CR936257">
    <property type="protein sequence ID" value="CAI50390.1"/>
    <property type="molecule type" value="Genomic_DNA"/>
</dbReference>
<dbReference type="KEGG" id="nph:NP_4598A"/>
<keyword evidence="3" id="KW-1185">Reference proteome</keyword>
<dbReference type="HOGENOM" id="CLU_2949405_0_0_2"/>
<reference evidence="2 3" key="1">
    <citation type="journal article" date="2005" name="Genome Res.">
        <title>Living with two extremes: conclusions from the genome sequence of Natronomonas pharaonis.</title>
        <authorList>
            <person name="Falb M."/>
            <person name="Pfeiffer F."/>
            <person name="Palm P."/>
            <person name="Rodewald K."/>
            <person name="Hickmann V."/>
            <person name="Tittor J."/>
            <person name="Oesterhelt D."/>
        </authorList>
    </citation>
    <scope>NUCLEOTIDE SEQUENCE [LARGE SCALE GENOMIC DNA]</scope>
    <source>
        <strain evidence="3">ATCC 35678 / DSM 2160 / CIP 103997 / JCM 8858 / NBRC 14720 / NCIMB 2260 / Gabara</strain>
    </source>
</reference>
<name>A0A1U7EYS4_NATPD</name>
<protein>
    <submittedName>
        <fullName evidence="2">Uncharacterized protein</fullName>
    </submittedName>
</protein>
<dbReference type="Proteomes" id="UP000002698">
    <property type="component" value="Chromosome"/>
</dbReference>
<dbReference type="GeneID" id="3702109"/>
<evidence type="ECO:0000313" key="2">
    <source>
        <dbReference type="EMBL" id="CAI50390.1"/>
    </source>
</evidence>
<dbReference type="EnsemblBacteria" id="CAI50390">
    <property type="protein sequence ID" value="CAI50390"/>
    <property type="gene ID" value="NP_4598A"/>
</dbReference>
<sequence>MAPSKTLVTAVCVILAAPFSYAAYQQWSLVVAAAVLVGIGIVLPRLYAFIAVPHSSDDE</sequence>
<dbReference type="AlphaFoldDB" id="A0A1U7EYS4"/>
<accession>A0A1U7EYS4</accession>
<dbReference type="InterPro" id="IPR058293">
    <property type="entry name" value="DUF7987"/>
</dbReference>
<evidence type="ECO:0000256" key="1">
    <source>
        <dbReference type="SAM" id="Phobius"/>
    </source>
</evidence>
<feature type="transmembrane region" description="Helical" evidence="1">
    <location>
        <begin position="32"/>
        <end position="52"/>
    </location>
</feature>
<keyword evidence="1" id="KW-0472">Membrane</keyword>
<evidence type="ECO:0000313" key="3">
    <source>
        <dbReference type="Proteomes" id="UP000002698"/>
    </source>
</evidence>
<keyword evidence="1" id="KW-0812">Transmembrane</keyword>